<organism evidence="1 2">
    <name type="scientific">Lecanicillium saksenae</name>
    <dbReference type="NCBI Taxonomy" id="468837"/>
    <lineage>
        <taxon>Eukaryota</taxon>
        <taxon>Fungi</taxon>
        <taxon>Dikarya</taxon>
        <taxon>Ascomycota</taxon>
        <taxon>Pezizomycotina</taxon>
        <taxon>Sordariomycetes</taxon>
        <taxon>Hypocreomycetidae</taxon>
        <taxon>Hypocreales</taxon>
        <taxon>Cordycipitaceae</taxon>
        <taxon>Lecanicillium</taxon>
    </lineage>
</organism>
<reference evidence="1" key="1">
    <citation type="submission" date="2022-07" db="EMBL/GenBank/DDBJ databases">
        <title>Genome Sequence of Lecanicillium saksenae.</title>
        <authorList>
            <person name="Buettner E."/>
        </authorList>
    </citation>
    <scope>NUCLEOTIDE SEQUENCE</scope>
    <source>
        <strain evidence="1">VT-O1</strain>
    </source>
</reference>
<keyword evidence="2" id="KW-1185">Reference proteome</keyword>
<accession>A0ACC1QXV4</accession>
<sequence>MFFRKQKRANSGPSETASSQPGAVNSKGLFSLSKSRSKTSFDSEQERGPGNLGLSILHCPENPTFDFIFVHGLGGDSKKTWSKSGLNFWPQEWLPKDIAFDSVRVHTYGYSSDYRKGRGDCLNIHHFGKGLLAAISTSPYLANSDTHIVAIGHSLGGLVIKKAYMLAKYDAIHAPLADRFAAIYFLATPHRGADSAKLLKNILRVAYDRPYVGDLKPSSSAIQVINDEFRHVSTDLGLWSFYETQHMKMFGSLIVEPESALLGYREENQIPMAADHRSICKFDTPSDPNYTLLRNALASTVSAASNGARPETKYHDMKQIGKYLEAAEILDDEISELRELRQESSCRWILNKKEFVDWKDGSIKEHQVLWIKGKPASGKSVLASFIIDDLQQTGKACTFFFFKHGDKSKSTLHRCLRHCAYQMSDVDTGCRQELLRNASEGVQLSHMDERTIWRMIFQSGILQEVQSTHFLVIDALDECSNASVFFDTVLPSLHPNTPLKILFLSRDTPFINQGLSSIHITLSCISIVEEDTLPDLRRIIEGKIRLLPAVGTGSQNEFVENILNKSKGSFLWTILVLKELANCYTSNDVKQVLDDVPKGMVPLYKRTLSLMESAPRSKALSKAILLWTSCAIRPMTILELNGALKMDLNDVFPQLQDSIVALCGQLVMIDKSGRVQMIHETAREFLLSQTSESEFSIHPKAAHTHMAKVCLQYLTGDEMRPPRIMRRRNSAGIGPRDDFAFYTYNAYSYHLSKADPASLELFHLVELFLKSNVLTWIEAVASKMDLKQLIRSSNHLRTYANACAIEHSPVNKRVQDLQQWPRDLARVTAMFSPALVSVPSAIHSIVPPLCPQNSQLHKTSGGSRRLKVLGRVNEQWDDRLLGINFHRGQPSSMCYGEDFLAVGLTTGTVHLYHVASYQEYRVINHGESVNHVAFKKKTALLGTCGLKSVKLWNFRTGEELFSFKSPPRPLELQFQGNLLMVASHKNFIASWDITEEDQPQCMERSWVERDDGKPAFGTAGTLALSEAHKMLAVAYNGRPITIWDTEEASIIGTCGKKLSTGETSTHPVTAMVFNPNASIGLLAATYLDGNLTLLDPLEDKQVECFRANCQSLAASPNGRLLAAGGADGIIHVFEFDTLKLLYKVKSQNSFIKKLCFAKDSFIFADIRGTRCTVWEPEAMLRDSLGDDSSGITNNSTIEITAVDSTANITTISSSIQNDMIFCGKDDGTVAGYSPSTATCLGIICKHKVAIRHLKSWEQEQKVLILSIDIANRILLHSIPACSKSNVTAAILRLEIHLEATGAITDLLLNGPEWKMLLSTAESDYLVDINYEKTLCERTLTSRVVTQADRKWVDHPTDATQMVCISREIIEIYSWNKFTETRTLLFKTPGIMVDFLQLRNAIPIMVREVRLLVLELFDPTRGTVCIGALENFESTQTKFQQGRHDVATADTEGFADTSEDGSDGLLPRMDGENESLRFCEVKAENLNISYIIGGSSSGSLVFLSKDSWEEEKCQTLSPIPIFYSREEASSRSSEATEIMSADLPDEIDENYEQILL</sequence>
<name>A0ACC1QXV4_9HYPO</name>
<gene>
    <name evidence="1" type="ORF">NLG97_g4905</name>
</gene>
<dbReference type="EMBL" id="JANAKD010000515">
    <property type="protein sequence ID" value="KAJ3493169.1"/>
    <property type="molecule type" value="Genomic_DNA"/>
</dbReference>
<evidence type="ECO:0000313" key="2">
    <source>
        <dbReference type="Proteomes" id="UP001148737"/>
    </source>
</evidence>
<comment type="caution">
    <text evidence="1">The sequence shown here is derived from an EMBL/GenBank/DDBJ whole genome shotgun (WGS) entry which is preliminary data.</text>
</comment>
<protein>
    <submittedName>
        <fullName evidence="1">Uncharacterized protein</fullName>
    </submittedName>
</protein>
<proteinExistence type="predicted"/>
<dbReference type="Proteomes" id="UP001148737">
    <property type="component" value="Unassembled WGS sequence"/>
</dbReference>
<evidence type="ECO:0000313" key="1">
    <source>
        <dbReference type="EMBL" id="KAJ3493169.1"/>
    </source>
</evidence>